<dbReference type="Gene3D" id="1.20.1280.50">
    <property type="match status" value="1"/>
</dbReference>
<protein>
    <submittedName>
        <fullName evidence="2">F-box-like</fullName>
    </submittedName>
</protein>
<feature type="non-terminal residue" evidence="2">
    <location>
        <position position="1"/>
    </location>
</feature>
<proteinExistence type="predicted"/>
<evidence type="ECO:0000259" key="1">
    <source>
        <dbReference type="Pfam" id="PF12937"/>
    </source>
</evidence>
<dbReference type="Pfam" id="PF12937">
    <property type="entry name" value="F-box-like"/>
    <property type="match status" value="1"/>
</dbReference>
<dbReference type="OrthoDB" id="3365698at2759"/>
<accession>A0A8H7HPK4</accession>
<dbReference type="Proteomes" id="UP000602905">
    <property type="component" value="Unassembled WGS sequence"/>
</dbReference>
<sequence>MQAAGPFRALQQWKDAQEALDHAMQHYLESTILLQSQTHNSACSVESQPVRNTLSETWINKAPIPDKHSILARAQVHLNQMRNSMIQVNSLPPELLLRIFCFVASTFRAIENQFITTPSPSHQDDYKDLIIATHVCSYWRNILISTPSFWSRFDFDTRNKIEAEYERAELYSNRACGVPQSLFIEEHASRYFYHESFDIFQNLFQSRLDNLTQIVMLNFSSLDLVRETMSHWLQHGRPGTLRALTIQMDSKVEISEPIQTKHRDFIGRMSQMLDPIHSLSLFGVVFAWDSLTYHNLTQLHIGGVPYEVSPHIHNVLDILSNSPRLQKLRINNMAILQCGQVSSHPVYLTELEQLELMELTYESLDVLLPMIFPQSKGLNIRITLLSIDDHVVSAINSFLGRTDVARLCAQQDLIARCLPAVPNISTLIVDLKEQPEDSCLSKFSYIEASTGVRVLRCPNLQTLHLHSGSIPIEAIQEVIETHPTIRKLWLSTCYIEPFEDELLYWLKPYVENVRFDPRLGEGATDDWTRVMI</sequence>
<dbReference type="SUPFAM" id="SSF52047">
    <property type="entry name" value="RNI-like"/>
    <property type="match status" value="1"/>
</dbReference>
<dbReference type="InterPro" id="IPR032675">
    <property type="entry name" value="LRR_dom_sf"/>
</dbReference>
<gene>
    <name evidence="2" type="ORF">RHS03_05868</name>
</gene>
<dbReference type="EMBL" id="JACYCD010000054">
    <property type="protein sequence ID" value="KAF8704781.1"/>
    <property type="molecule type" value="Genomic_DNA"/>
</dbReference>
<dbReference type="SUPFAM" id="SSF81383">
    <property type="entry name" value="F-box domain"/>
    <property type="match status" value="1"/>
</dbReference>
<organism evidence="2 3">
    <name type="scientific">Rhizoctonia solani</name>
    <dbReference type="NCBI Taxonomy" id="456999"/>
    <lineage>
        <taxon>Eukaryota</taxon>
        <taxon>Fungi</taxon>
        <taxon>Dikarya</taxon>
        <taxon>Basidiomycota</taxon>
        <taxon>Agaricomycotina</taxon>
        <taxon>Agaricomycetes</taxon>
        <taxon>Cantharellales</taxon>
        <taxon>Ceratobasidiaceae</taxon>
        <taxon>Rhizoctonia</taxon>
    </lineage>
</organism>
<evidence type="ECO:0000313" key="3">
    <source>
        <dbReference type="Proteomes" id="UP000602905"/>
    </source>
</evidence>
<comment type="caution">
    <text evidence="2">The sequence shown here is derived from an EMBL/GenBank/DDBJ whole genome shotgun (WGS) entry which is preliminary data.</text>
</comment>
<dbReference type="Gene3D" id="3.80.10.10">
    <property type="entry name" value="Ribonuclease Inhibitor"/>
    <property type="match status" value="1"/>
</dbReference>
<name>A0A8H7HPK4_9AGAM</name>
<reference evidence="2" key="1">
    <citation type="submission" date="2020-09" db="EMBL/GenBank/DDBJ databases">
        <title>Comparative genome analyses of four rice-infecting Rhizoctonia solani isolates reveal extensive enrichment of homogalacturonan modification genes.</title>
        <authorList>
            <person name="Lee D.-Y."/>
            <person name="Jeon J."/>
            <person name="Kim K.-T."/>
            <person name="Cheong K."/>
            <person name="Song H."/>
            <person name="Choi G."/>
            <person name="Ko J."/>
            <person name="Opiyo S.O."/>
            <person name="Zuo S."/>
            <person name="Madhav S."/>
            <person name="Lee Y.-H."/>
            <person name="Wang G.-L."/>
        </authorList>
    </citation>
    <scope>NUCLEOTIDE SEQUENCE</scope>
    <source>
        <strain evidence="2">AG1-IA WGL</strain>
    </source>
</reference>
<dbReference type="InterPro" id="IPR036047">
    <property type="entry name" value="F-box-like_dom_sf"/>
</dbReference>
<dbReference type="AlphaFoldDB" id="A0A8H7HPK4"/>
<evidence type="ECO:0000313" key="2">
    <source>
        <dbReference type="EMBL" id="KAF8704781.1"/>
    </source>
</evidence>
<feature type="domain" description="F-box" evidence="1">
    <location>
        <begin position="89"/>
        <end position="155"/>
    </location>
</feature>
<dbReference type="InterPro" id="IPR001810">
    <property type="entry name" value="F-box_dom"/>
</dbReference>